<protein>
    <recommendedName>
        <fullName evidence="4">Peptidase A2 domain-containing protein</fullName>
    </recommendedName>
</protein>
<feature type="compositionally biased region" description="Basic residues" evidence="1">
    <location>
        <begin position="109"/>
        <end position="120"/>
    </location>
</feature>
<name>A0A1B7W762_APHFL</name>
<evidence type="ECO:0008006" key="4">
    <source>
        <dbReference type="Google" id="ProtNLM"/>
    </source>
</evidence>
<reference evidence="2 3" key="1">
    <citation type="submission" date="2015-09" db="EMBL/GenBank/DDBJ databases">
        <title>Aphanizomenon flos-aquae WA102.</title>
        <authorList>
            <person name="Driscoll C."/>
        </authorList>
    </citation>
    <scope>NUCLEOTIDE SEQUENCE [LARGE SCALE GENOMIC DNA]</scope>
    <source>
        <strain evidence="2">WA102</strain>
    </source>
</reference>
<feature type="non-terminal residue" evidence="2">
    <location>
        <position position="1"/>
    </location>
</feature>
<organism evidence="2 3">
    <name type="scientific">Aphanizomenon flos-aquae WA102</name>
    <dbReference type="NCBI Taxonomy" id="1710896"/>
    <lineage>
        <taxon>Bacteria</taxon>
        <taxon>Bacillati</taxon>
        <taxon>Cyanobacteriota</taxon>
        <taxon>Cyanophyceae</taxon>
        <taxon>Nostocales</taxon>
        <taxon>Aphanizomenonaceae</taxon>
        <taxon>Aphanizomenon</taxon>
    </lineage>
</organism>
<dbReference type="Proteomes" id="UP000092093">
    <property type="component" value="Unassembled WGS sequence"/>
</dbReference>
<comment type="caution">
    <text evidence="2">The sequence shown here is derived from an EMBL/GenBank/DDBJ whole genome shotgun (WGS) entry which is preliminary data.</text>
</comment>
<evidence type="ECO:0000313" key="3">
    <source>
        <dbReference type="Proteomes" id="UP000092093"/>
    </source>
</evidence>
<feature type="non-terminal residue" evidence="2">
    <location>
        <position position="236"/>
    </location>
</feature>
<feature type="region of interest" description="Disordered" evidence="1">
    <location>
        <begin position="88"/>
        <end position="120"/>
    </location>
</feature>
<dbReference type="EMBL" id="LJOW01000678">
    <property type="protein sequence ID" value="OBQ32988.1"/>
    <property type="molecule type" value="Genomic_DNA"/>
</dbReference>
<evidence type="ECO:0000313" key="2">
    <source>
        <dbReference type="EMBL" id="OBQ32988.1"/>
    </source>
</evidence>
<dbReference type="AlphaFoldDB" id="A0A1B7W762"/>
<proteinExistence type="predicted"/>
<dbReference type="InterPro" id="IPR021109">
    <property type="entry name" value="Peptidase_aspartic_dom_sf"/>
</dbReference>
<evidence type="ECO:0000256" key="1">
    <source>
        <dbReference type="SAM" id="MobiDB-lite"/>
    </source>
</evidence>
<dbReference type="Gene3D" id="2.40.70.10">
    <property type="entry name" value="Acid Proteases"/>
    <property type="match status" value="1"/>
</dbReference>
<accession>A0A1B7W762</accession>
<sequence>EPAAKPPLPCPIEGCKHQQEHPMASCWKFLTMGWPRRMKAVLDYEMCGVCLNKAHRDGSVCAYKDSPCKNKCREKHHTTLCWKDLCEERSPRPPTPEARASPSRDRTPNKKGKKSPAHKRVKVKVTGSGEAVKLLTQTIEVAGGHNCLALWDTGSQATLVTHQFARRAGLQTTETGGLTLVGLGDGFEEDSQVAYIVPLLTSSGEVREVTAHGLDYITSPVERVEMPDARSHFKQL</sequence>
<gene>
    <name evidence="2" type="ORF">AN484_27525</name>
</gene>